<evidence type="ECO:0000259" key="7">
    <source>
        <dbReference type="PROSITE" id="PS52015"/>
    </source>
</evidence>
<dbReference type="InterPro" id="IPR006260">
    <property type="entry name" value="TonB/TolA_C"/>
</dbReference>
<gene>
    <name evidence="8" type="ORF">FHW16_003138</name>
</gene>
<organism evidence="8 9">
    <name type="scientific">Phyllobacterium myrsinacearum</name>
    <dbReference type="NCBI Taxonomy" id="28101"/>
    <lineage>
        <taxon>Bacteria</taxon>
        <taxon>Pseudomonadati</taxon>
        <taxon>Pseudomonadota</taxon>
        <taxon>Alphaproteobacteria</taxon>
        <taxon>Hyphomicrobiales</taxon>
        <taxon>Phyllobacteriaceae</taxon>
        <taxon>Phyllobacterium</taxon>
    </lineage>
</organism>
<dbReference type="PROSITE" id="PS52015">
    <property type="entry name" value="TONB_CTD"/>
    <property type="match status" value="1"/>
</dbReference>
<dbReference type="AlphaFoldDB" id="A0A839EKR3"/>
<keyword evidence="4 6" id="KW-0472">Membrane</keyword>
<dbReference type="GO" id="GO:0016020">
    <property type="term" value="C:membrane"/>
    <property type="evidence" value="ECO:0007669"/>
    <property type="project" value="UniProtKB-SubCell"/>
</dbReference>
<feature type="compositionally biased region" description="Basic and acidic residues" evidence="5">
    <location>
        <begin position="147"/>
        <end position="161"/>
    </location>
</feature>
<feature type="domain" description="TonB C-terminal" evidence="7">
    <location>
        <begin position="198"/>
        <end position="287"/>
    </location>
</feature>
<comment type="subcellular location">
    <subcellularLocation>
        <location evidence="1">Membrane</location>
        <topology evidence="1">Single-pass membrane protein</topology>
    </subcellularLocation>
</comment>
<evidence type="ECO:0000256" key="5">
    <source>
        <dbReference type="SAM" id="MobiDB-lite"/>
    </source>
</evidence>
<dbReference type="Gene3D" id="3.30.1150.10">
    <property type="match status" value="1"/>
</dbReference>
<evidence type="ECO:0000256" key="1">
    <source>
        <dbReference type="ARBA" id="ARBA00004167"/>
    </source>
</evidence>
<dbReference type="SUPFAM" id="SSF74653">
    <property type="entry name" value="TolA/TonB C-terminal domain"/>
    <property type="match status" value="1"/>
</dbReference>
<evidence type="ECO:0000256" key="6">
    <source>
        <dbReference type="SAM" id="Phobius"/>
    </source>
</evidence>
<feature type="region of interest" description="Disordered" evidence="5">
    <location>
        <begin position="85"/>
        <end position="165"/>
    </location>
</feature>
<dbReference type="EMBL" id="JACGXN010000004">
    <property type="protein sequence ID" value="MBA8879419.1"/>
    <property type="molecule type" value="Genomic_DNA"/>
</dbReference>
<feature type="transmembrane region" description="Helical" evidence="6">
    <location>
        <begin position="20"/>
        <end position="42"/>
    </location>
</feature>
<evidence type="ECO:0000313" key="9">
    <source>
        <dbReference type="Proteomes" id="UP000549052"/>
    </source>
</evidence>
<feature type="compositionally biased region" description="Basic and acidic residues" evidence="5">
    <location>
        <begin position="125"/>
        <end position="137"/>
    </location>
</feature>
<name>A0A839EKR3_9HYPH</name>
<proteinExistence type="predicted"/>
<dbReference type="NCBIfam" id="TIGR01352">
    <property type="entry name" value="tonB_Cterm"/>
    <property type="match status" value="1"/>
</dbReference>
<dbReference type="GO" id="GO:0055085">
    <property type="term" value="P:transmembrane transport"/>
    <property type="evidence" value="ECO:0007669"/>
    <property type="project" value="InterPro"/>
</dbReference>
<accession>A0A839EKR3</accession>
<reference evidence="8 9" key="1">
    <citation type="submission" date="2020-07" db="EMBL/GenBank/DDBJ databases">
        <title>Genomic Encyclopedia of Type Strains, Phase IV (KMG-V): Genome sequencing to study the core and pangenomes of soil and plant-associated prokaryotes.</title>
        <authorList>
            <person name="Whitman W."/>
        </authorList>
    </citation>
    <scope>NUCLEOTIDE SEQUENCE [LARGE SCALE GENOMIC DNA]</scope>
    <source>
        <strain evidence="8 9">AN3</strain>
    </source>
</reference>
<dbReference type="RefSeq" id="WP_182550067.1">
    <property type="nucleotide sequence ID" value="NZ_JACGXN010000004.1"/>
</dbReference>
<evidence type="ECO:0000313" key="8">
    <source>
        <dbReference type="EMBL" id="MBA8879419.1"/>
    </source>
</evidence>
<comment type="caution">
    <text evidence="8">The sequence shown here is derived from an EMBL/GenBank/DDBJ whole genome shotgun (WGS) entry which is preliminary data.</text>
</comment>
<feature type="compositionally biased region" description="Low complexity" evidence="5">
    <location>
        <begin position="86"/>
        <end position="97"/>
    </location>
</feature>
<evidence type="ECO:0000256" key="4">
    <source>
        <dbReference type="ARBA" id="ARBA00023136"/>
    </source>
</evidence>
<dbReference type="Pfam" id="PF03544">
    <property type="entry name" value="TonB_C"/>
    <property type="match status" value="1"/>
</dbReference>
<keyword evidence="3 6" id="KW-1133">Transmembrane helix</keyword>
<sequence>MSGERAAPRAGQFQLNWREIGLWSAAGIVMVGLHAGAGWYGYSYQPETEVGDVAAAVMIDMEPLPAPVVPEAVAELPPVEPEQITPEPVQQEAQAPEIQEEKPVEPEPEPQPVEEPTPEEQVVPEEVKPEETVELPKVEVPLPVVKPEPKKPDEPKKDVPKKVVRKPVKTQVADVKADTVTEAKQQPSVSRASAARAAQTWSEKVNSYLARYARRAGGRNRGAGNVRITFTLTRDGNIVSSSITGSSGNPEVDKYALETVRKASPAPAAPDDYVGLRASMTVPITIQ</sequence>
<dbReference type="InterPro" id="IPR037682">
    <property type="entry name" value="TonB_C"/>
</dbReference>
<evidence type="ECO:0000256" key="3">
    <source>
        <dbReference type="ARBA" id="ARBA00022989"/>
    </source>
</evidence>
<keyword evidence="9" id="KW-1185">Reference proteome</keyword>
<evidence type="ECO:0000256" key="2">
    <source>
        <dbReference type="ARBA" id="ARBA00022692"/>
    </source>
</evidence>
<protein>
    <submittedName>
        <fullName evidence="8">Protein TonB</fullName>
    </submittedName>
</protein>
<dbReference type="Proteomes" id="UP000549052">
    <property type="component" value="Unassembled WGS sequence"/>
</dbReference>
<keyword evidence="2 6" id="KW-0812">Transmembrane</keyword>